<comment type="caution">
    <text evidence="1">The sequence shown here is derived from an EMBL/GenBank/DDBJ whole genome shotgun (WGS) entry which is preliminary data.</text>
</comment>
<evidence type="ECO:0008006" key="2">
    <source>
        <dbReference type="Google" id="ProtNLM"/>
    </source>
</evidence>
<reference evidence="1" key="1">
    <citation type="journal article" date="2015" name="Nature">
        <title>Complex archaea that bridge the gap between prokaryotes and eukaryotes.</title>
        <authorList>
            <person name="Spang A."/>
            <person name="Saw J.H."/>
            <person name="Jorgensen S.L."/>
            <person name="Zaremba-Niedzwiedzka K."/>
            <person name="Martijn J."/>
            <person name="Lind A.E."/>
            <person name="van Eijk R."/>
            <person name="Schleper C."/>
            <person name="Guy L."/>
            <person name="Ettema T.J."/>
        </authorList>
    </citation>
    <scope>NUCLEOTIDE SEQUENCE</scope>
</reference>
<evidence type="ECO:0000313" key="1">
    <source>
        <dbReference type="EMBL" id="KKL65899.1"/>
    </source>
</evidence>
<gene>
    <name evidence="1" type="ORF">LCGC14_2150370</name>
</gene>
<name>A0A0F9DVW5_9ZZZZ</name>
<organism evidence="1">
    <name type="scientific">marine sediment metagenome</name>
    <dbReference type="NCBI Taxonomy" id="412755"/>
    <lineage>
        <taxon>unclassified sequences</taxon>
        <taxon>metagenomes</taxon>
        <taxon>ecological metagenomes</taxon>
    </lineage>
</organism>
<dbReference type="AlphaFoldDB" id="A0A0F9DVW5"/>
<protein>
    <recommendedName>
        <fullName evidence="2">Large polyvalent protein associated domain-containing protein</fullName>
    </recommendedName>
</protein>
<feature type="non-terminal residue" evidence="1">
    <location>
        <position position="1"/>
    </location>
</feature>
<sequence length="622" mass="70616">VVKAGRSLSQFFRPPEQYLSTAVRKGADPTTLKSLHQIEDVLQLIRGEDFKMGRLVNTVWRRGNKWILRDDRVKIMAYMQTPAVEKAGVAEALKLNAADLETASLVRSIFGETAEKGMFQRMGVRFDDWIDDYMPRMKEYIMTHAKDLPTDGKMSTFLKNAFGDHPPHQLDAFFKHQRIQDVIGLATDPDPLSVMHRYYKIGNRESLLGPVWKNIDDHMKSLGSKVNMEEWTRLNVYRADVMGMPQGFSDKLLRTVTQDFMSQMGIKKDVTTDLVKAMMGWSYLSFMGFRAWLPVRNALQIWTTLAPRFGNGVVARAVNKVVKDKSGKIFNQLREQGVITSRLPIFGSELIDTGTRMGKLTHWGLKWYKNSDEFTRAVAFSAASDKFDEAYKILRRSPITAISSEQFITRAGLWQLDPQRQNQVRALLRANEAKSARNLFAKIVTEQTMFPYRAGMTPMAFRSTPGKLFGMMGTYAVNYIENVRSALRYASPAQKMMFASRFVGNSMALYGAFKMIGVNAANFLPWTPAQFAGGPIYQVMNQTLQAFDFRSYKGRQARGEMLGIKVKEGRLTFNPLQGELFKAFMPGNLLFKGIADGVDLMNEGEPYRAFLSVTSFPRIRSD</sequence>
<dbReference type="EMBL" id="LAZR01027382">
    <property type="protein sequence ID" value="KKL65899.1"/>
    <property type="molecule type" value="Genomic_DNA"/>
</dbReference>
<accession>A0A0F9DVW5</accession>
<proteinExistence type="predicted"/>